<dbReference type="Pfam" id="PF00646">
    <property type="entry name" value="F-box"/>
    <property type="match status" value="1"/>
</dbReference>
<accession>A0A6P6W3J7</accession>
<feature type="domain" description="F-box" evidence="1">
    <location>
        <begin position="4"/>
        <end position="34"/>
    </location>
</feature>
<gene>
    <name evidence="4" type="primary">LOC113729399</name>
</gene>
<keyword evidence="3" id="KW-1185">Reference proteome</keyword>
<evidence type="ECO:0000259" key="2">
    <source>
        <dbReference type="Pfam" id="PF03478"/>
    </source>
</evidence>
<dbReference type="PANTHER" id="PTHR34708:SF1">
    <property type="entry name" value="OS08G0126400 PROTEIN"/>
    <property type="match status" value="1"/>
</dbReference>
<dbReference type="InterPro" id="IPR001810">
    <property type="entry name" value="F-box_dom"/>
</dbReference>
<feature type="domain" description="KIB1-4 beta-propeller" evidence="2">
    <location>
        <begin position="80"/>
        <end position="311"/>
    </location>
</feature>
<evidence type="ECO:0000259" key="1">
    <source>
        <dbReference type="Pfam" id="PF00646"/>
    </source>
</evidence>
<dbReference type="SUPFAM" id="SSF81383">
    <property type="entry name" value="F-box domain"/>
    <property type="match status" value="1"/>
</dbReference>
<organism evidence="3 4">
    <name type="scientific">Coffea arabica</name>
    <name type="common">Arabian coffee</name>
    <dbReference type="NCBI Taxonomy" id="13443"/>
    <lineage>
        <taxon>Eukaryota</taxon>
        <taxon>Viridiplantae</taxon>
        <taxon>Streptophyta</taxon>
        <taxon>Embryophyta</taxon>
        <taxon>Tracheophyta</taxon>
        <taxon>Spermatophyta</taxon>
        <taxon>Magnoliopsida</taxon>
        <taxon>eudicotyledons</taxon>
        <taxon>Gunneridae</taxon>
        <taxon>Pentapetalae</taxon>
        <taxon>asterids</taxon>
        <taxon>lamiids</taxon>
        <taxon>Gentianales</taxon>
        <taxon>Rubiaceae</taxon>
        <taxon>Ixoroideae</taxon>
        <taxon>Gardenieae complex</taxon>
        <taxon>Bertiereae - Coffeeae clade</taxon>
        <taxon>Coffeeae</taxon>
        <taxon>Coffea</taxon>
    </lineage>
</organism>
<dbReference type="GeneID" id="113729399"/>
<dbReference type="PANTHER" id="PTHR34708">
    <property type="entry name" value="OS07G0440000 PROTEIN"/>
    <property type="match status" value="1"/>
</dbReference>
<dbReference type="InterPro" id="IPR005174">
    <property type="entry name" value="KIB1-4_b-propeller"/>
</dbReference>
<dbReference type="AlphaFoldDB" id="A0A6P6W3J7"/>
<dbReference type="OrthoDB" id="1863935at2759"/>
<dbReference type="Pfam" id="PF03478">
    <property type="entry name" value="Beta-prop_KIB1-4"/>
    <property type="match status" value="1"/>
</dbReference>
<proteinExistence type="predicted"/>
<dbReference type="CDD" id="cd09917">
    <property type="entry name" value="F-box_SF"/>
    <property type="match status" value="1"/>
</dbReference>
<protein>
    <submittedName>
        <fullName evidence="4">F-box/kelch-repeat protein At1g57790-like</fullName>
    </submittedName>
</protein>
<evidence type="ECO:0000313" key="4">
    <source>
        <dbReference type="RefSeq" id="XP_027109500.1"/>
    </source>
</evidence>
<dbReference type="Gene3D" id="1.20.1280.50">
    <property type="match status" value="1"/>
</dbReference>
<name>A0A6P6W3J7_COFAR</name>
<dbReference type="RefSeq" id="XP_027109500.1">
    <property type="nucleotide sequence ID" value="XM_027253699.1"/>
</dbReference>
<dbReference type="InterPro" id="IPR036047">
    <property type="entry name" value="F-box-like_dom_sf"/>
</dbReference>
<reference evidence="3" key="1">
    <citation type="journal article" date="2025" name="Foods">
        <title>Unveiling the Microbial Signatures of Arabica Coffee Cherries: Insights into Ripeness Specific Diversity, Functional Traits, and Implications for Quality and Safety.</title>
        <authorList>
            <consortium name="RefSeq"/>
            <person name="Tenea G.N."/>
            <person name="Cifuentes V."/>
            <person name="Reyes P."/>
            <person name="Cevallos-Vallejos M."/>
        </authorList>
    </citation>
    <scope>NUCLEOTIDE SEQUENCE [LARGE SCALE GENOMIC DNA]</scope>
</reference>
<sequence length="359" mass="41499">MAPWADLPEDLFRTIWEKLSFGDLVRSSAVCKDWWDKSKGIRRKSSLPWIFYLERDLYLVQPKLFDPCSRESYNLKTANRTKIFDFIIAAKLCASKKGWLLFARKVKVPCETLFLVYSPISNDYFWLPTLMDHHSDVATFSTNPTAPDCVFFISYRHLGDTYIATYSFGKDNWCTQKVEVDYILHDEPISSVVYSEQKGEFYCVCDGGELAKFAIVGRRWNVITQNRRTLKELAAKTWKHQGLVPGSITIRHWLFQYEGQLLLVFLVRNLKDGKYMFSISYFDWSQNRWAVKDNVGNFAVMLSCLSSCSPSVLLSRVEDAEDCLCKYQVSSVSNLKVYGYRPLFTCEQCLVEPPCAIGD</sequence>
<reference evidence="4" key="2">
    <citation type="submission" date="2025-08" db="UniProtKB">
        <authorList>
            <consortium name="RefSeq"/>
        </authorList>
    </citation>
    <scope>IDENTIFICATION</scope>
    <source>
        <tissue evidence="4">Leaves</tissue>
    </source>
</reference>
<evidence type="ECO:0000313" key="3">
    <source>
        <dbReference type="Proteomes" id="UP001652660"/>
    </source>
</evidence>
<dbReference type="Proteomes" id="UP001652660">
    <property type="component" value="Chromosome 2e"/>
</dbReference>